<dbReference type="STRING" id="4155.A0A022QSP5"/>
<dbReference type="Pfam" id="PF01535">
    <property type="entry name" value="PPR"/>
    <property type="match status" value="4"/>
</dbReference>
<feature type="repeat" description="PPR" evidence="2">
    <location>
        <begin position="205"/>
        <end position="239"/>
    </location>
</feature>
<keyword evidence="1" id="KW-0677">Repeat</keyword>
<dbReference type="PROSITE" id="PS51375">
    <property type="entry name" value="PPR"/>
    <property type="match status" value="6"/>
</dbReference>
<dbReference type="FunFam" id="1.25.40.10:FF:001096">
    <property type="entry name" value="Pentatricopeptide repeat-containing protein"/>
    <property type="match status" value="1"/>
</dbReference>
<evidence type="ECO:0000256" key="2">
    <source>
        <dbReference type="PROSITE-ProRule" id="PRU00708"/>
    </source>
</evidence>
<evidence type="ECO:0000313" key="4">
    <source>
        <dbReference type="Proteomes" id="UP000030748"/>
    </source>
</evidence>
<sequence length="679" mass="76569">MPQRNVVSYNTMITCYSRDGFLQEALELFLEMKRYGFKPTQFTFGGLLSCHLLDALEGMQLHALIEKTGLFYLDAFAGTALLGMYGRYGCLDEALGIFDYMPKKNLVTWNSMISVLSEMGYLEDCIFMLSEMIMSRVGISEYTVVSVLTCLEEVNMQLGEQVHGLVIKYGFDNVTSVHNCLINMYAKCVTTSSAEKMFESAHVKDIVSWNTLIGAMANSDRPIRALDFFLKMCRTGLSPNERTFANVLTACSRLQLLSYGECIHANLIKKRYESDVYSGTVLVNFYAKCDKLQEARVCFDCITQKNLVSWNSLMLGYSSMGSSSISVTLLREMIQSGYHPNELSFSIVIKSSLRTELLQLHSLTIKKGYHENSYVSSSLISSYARNGLVSEALTFVGSAQTKSCVVSSNIIAWIYNRTGQYEKTQEFYADIENPDAVSWNILIAACSRNCYYKETFELFDHMRRSPICPDNYSYVSLFSVCTKLCNLALGSSLHSHILKTSYKLRDTFVCNTMIDMYGKCGSIESSIKIFYETTEKNIISWTALISTLGLHGHANEALERFKEMVKTGIEPDKVAFSSVLSACRHGGLVKQGMNLYREMKVKYGVEPDIDHYVLVVDLLTRYGHIKEAEQLILEMPIAPNALIWRCFLDGSLCPENGNTGTWGKRVNINRIGVHFKYAI</sequence>
<organism evidence="3 4">
    <name type="scientific">Erythranthe guttata</name>
    <name type="common">Yellow monkey flower</name>
    <name type="synonym">Mimulus guttatus</name>
    <dbReference type="NCBI Taxonomy" id="4155"/>
    <lineage>
        <taxon>Eukaryota</taxon>
        <taxon>Viridiplantae</taxon>
        <taxon>Streptophyta</taxon>
        <taxon>Embryophyta</taxon>
        <taxon>Tracheophyta</taxon>
        <taxon>Spermatophyta</taxon>
        <taxon>Magnoliopsida</taxon>
        <taxon>eudicotyledons</taxon>
        <taxon>Gunneridae</taxon>
        <taxon>Pentapetalae</taxon>
        <taxon>asterids</taxon>
        <taxon>lamiids</taxon>
        <taxon>Lamiales</taxon>
        <taxon>Phrymaceae</taxon>
        <taxon>Erythranthe</taxon>
    </lineage>
</organism>
<dbReference type="Pfam" id="PF13041">
    <property type="entry name" value="PPR_2"/>
    <property type="match status" value="4"/>
</dbReference>
<evidence type="ECO:0000313" key="3">
    <source>
        <dbReference type="EMBL" id="EYU30328.1"/>
    </source>
</evidence>
<reference evidence="3 4" key="1">
    <citation type="journal article" date="2013" name="Proc. Natl. Acad. Sci. U.S.A.">
        <title>Fine-scale variation in meiotic recombination in Mimulus inferred from population shotgun sequencing.</title>
        <authorList>
            <person name="Hellsten U."/>
            <person name="Wright K.M."/>
            <person name="Jenkins J."/>
            <person name="Shu S."/>
            <person name="Yuan Y."/>
            <person name="Wessler S.R."/>
            <person name="Schmutz J."/>
            <person name="Willis J.H."/>
            <person name="Rokhsar D.S."/>
        </authorList>
    </citation>
    <scope>NUCLEOTIDE SEQUENCE [LARGE SCALE GENOMIC DNA]</scope>
    <source>
        <strain evidence="4">cv. DUN x IM62</strain>
    </source>
</reference>
<dbReference type="GO" id="GO:0009451">
    <property type="term" value="P:RNA modification"/>
    <property type="evidence" value="ECO:0000318"/>
    <property type="project" value="GO_Central"/>
</dbReference>
<evidence type="ECO:0000256" key="1">
    <source>
        <dbReference type="ARBA" id="ARBA00022737"/>
    </source>
</evidence>
<dbReference type="FunFam" id="1.25.40.10:FF:000285">
    <property type="entry name" value="Pentatricopeptide repeat-containing protein, chloroplastic"/>
    <property type="match status" value="1"/>
</dbReference>
<gene>
    <name evidence="3" type="ORF">MIMGU_mgv1a022415mg</name>
</gene>
<dbReference type="GO" id="GO:0003723">
    <property type="term" value="F:RNA binding"/>
    <property type="evidence" value="ECO:0007669"/>
    <property type="project" value="InterPro"/>
</dbReference>
<dbReference type="FunFam" id="1.25.40.10:FF:000242">
    <property type="entry name" value="Pentatricopeptide repeat-containing protein"/>
    <property type="match status" value="1"/>
</dbReference>
<dbReference type="PANTHER" id="PTHR47926">
    <property type="entry name" value="PENTATRICOPEPTIDE REPEAT-CONTAINING PROTEIN"/>
    <property type="match status" value="1"/>
</dbReference>
<keyword evidence="4" id="KW-1185">Reference proteome</keyword>
<proteinExistence type="predicted"/>
<dbReference type="eggNOG" id="KOG4197">
    <property type="taxonomic scope" value="Eukaryota"/>
</dbReference>
<protein>
    <recommendedName>
        <fullName evidence="5">Pentacotripeptide-repeat region of PRORP domain-containing protein</fullName>
    </recommendedName>
</protein>
<dbReference type="InterPro" id="IPR002885">
    <property type="entry name" value="PPR_rpt"/>
</dbReference>
<dbReference type="EMBL" id="KI631078">
    <property type="protein sequence ID" value="EYU30328.1"/>
    <property type="molecule type" value="Genomic_DNA"/>
</dbReference>
<accession>A0A022QSP5</accession>
<evidence type="ECO:0008006" key="5">
    <source>
        <dbReference type="Google" id="ProtNLM"/>
    </source>
</evidence>
<dbReference type="Gene3D" id="1.25.40.10">
    <property type="entry name" value="Tetratricopeptide repeat domain"/>
    <property type="match status" value="7"/>
</dbReference>
<dbReference type="Proteomes" id="UP000030748">
    <property type="component" value="Unassembled WGS sequence"/>
</dbReference>
<feature type="repeat" description="PPR" evidence="2">
    <location>
        <begin position="306"/>
        <end position="340"/>
    </location>
</feature>
<dbReference type="AlphaFoldDB" id="A0A022QSP5"/>
<name>A0A022QSP5_ERYGU</name>
<feature type="repeat" description="PPR" evidence="2">
    <location>
        <begin position="5"/>
        <end position="39"/>
    </location>
</feature>
<feature type="repeat" description="PPR" evidence="2">
    <location>
        <begin position="105"/>
        <end position="139"/>
    </location>
</feature>
<dbReference type="PANTHER" id="PTHR47926:SF423">
    <property type="entry name" value="REPEAT-CONTAINING PROTEIN, PUTATIVE-RELATED"/>
    <property type="match status" value="1"/>
</dbReference>
<feature type="repeat" description="PPR" evidence="2">
    <location>
        <begin position="537"/>
        <end position="571"/>
    </location>
</feature>
<dbReference type="InterPro" id="IPR046960">
    <property type="entry name" value="PPR_At4g14850-like_plant"/>
</dbReference>
<dbReference type="InterPro" id="IPR011990">
    <property type="entry name" value="TPR-like_helical_dom_sf"/>
</dbReference>
<dbReference type="FunFam" id="1.25.40.10:FF:000073">
    <property type="entry name" value="Pentatricopeptide repeat-containing protein chloroplastic"/>
    <property type="match status" value="1"/>
</dbReference>
<dbReference type="NCBIfam" id="TIGR00756">
    <property type="entry name" value="PPR"/>
    <property type="match status" value="6"/>
</dbReference>
<feature type="repeat" description="PPR" evidence="2">
    <location>
        <begin position="435"/>
        <end position="469"/>
    </location>
</feature>